<evidence type="ECO:0000256" key="5">
    <source>
        <dbReference type="PROSITE-ProRule" id="PRU00221"/>
    </source>
</evidence>
<evidence type="ECO:0000256" key="1">
    <source>
        <dbReference type="ARBA" id="ARBA00022574"/>
    </source>
</evidence>
<dbReference type="GO" id="GO:0003723">
    <property type="term" value="F:RNA binding"/>
    <property type="evidence" value="ECO:0007669"/>
    <property type="project" value="TreeGrafter"/>
</dbReference>
<feature type="repeat" description="WD" evidence="5">
    <location>
        <begin position="48"/>
        <end position="89"/>
    </location>
</feature>
<dbReference type="GO" id="GO:0071541">
    <property type="term" value="C:eukaryotic translation initiation factor 3 complex, eIF3m"/>
    <property type="evidence" value="ECO:0007669"/>
    <property type="project" value="TreeGrafter"/>
</dbReference>
<reference evidence="6" key="1">
    <citation type="submission" date="2023-03" db="EMBL/GenBank/DDBJ databases">
        <title>Chromosome-scale reference genome and RAD-based genetic map of yellow starthistle (Centaurea solstitialis) reveal putative structural variation and QTLs associated with invader traits.</title>
        <authorList>
            <person name="Reatini B."/>
            <person name="Cang F.A."/>
            <person name="Jiang Q."/>
            <person name="Mckibben M.T.W."/>
            <person name="Barker M.S."/>
            <person name="Rieseberg L.H."/>
            <person name="Dlugosch K.M."/>
        </authorList>
    </citation>
    <scope>NUCLEOTIDE SEQUENCE</scope>
    <source>
        <strain evidence="6">CAN-66</strain>
        <tissue evidence="6">Leaf</tissue>
    </source>
</reference>
<dbReference type="Pfam" id="PF00400">
    <property type="entry name" value="WD40"/>
    <property type="match status" value="2"/>
</dbReference>
<dbReference type="InterPro" id="IPR001680">
    <property type="entry name" value="WD40_rpt"/>
</dbReference>
<organism evidence="6 7">
    <name type="scientific">Centaurea solstitialis</name>
    <name type="common">yellow star-thistle</name>
    <dbReference type="NCBI Taxonomy" id="347529"/>
    <lineage>
        <taxon>Eukaryota</taxon>
        <taxon>Viridiplantae</taxon>
        <taxon>Streptophyta</taxon>
        <taxon>Embryophyta</taxon>
        <taxon>Tracheophyta</taxon>
        <taxon>Spermatophyta</taxon>
        <taxon>Magnoliopsida</taxon>
        <taxon>eudicotyledons</taxon>
        <taxon>Gunneridae</taxon>
        <taxon>Pentapetalae</taxon>
        <taxon>asterids</taxon>
        <taxon>campanulids</taxon>
        <taxon>Asterales</taxon>
        <taxon>Asteraceae</taxon>
        <taxon>Carduoideae</taxon>
        <taxon>Cardueae</taxon>
        <taxon>Centaureinae</taxon>
        <taxon>Centaurea</taxon>
    </lineage>
</organism>
<evidence type="ECO:0000313" key="7">
    <source>
        <dbReference type="Proteomes" id="UP001172457"/>
    </source>
</evidence>
<accession>A0AA38WAT4</accession>
<dbReference type="PROSITE" id="PS50082">
    <property type="entry name" value="WD_REPEATS_2"/>
    <property type="match status" value="2"/>
</dbReference>
<dbReference type="SMART" id="SM00320">
    <property type="entry name" value="WD40"/>
    <property type="match status" value="2"/>
</dbReference>
<name>A0AA38WAT4_9ASTR</name>
<evidence type="ECO:0000256" key="2">
    <source>
        <dbReference type="ARBA" id="ARBA00022737"/>
    </source>
</evidence>
<keyword evidence="7" id="KW-1185">Reference proteome</keyword>
<dbReference type="AlphaFoldDB" id="A0AA38WAT4"/>
<dbReference type="PANTHER" id="PTHR19877">
    <property type="entry name" value="EUKARYOTIC TRANSLATION INITIATION FACTOR 3 SUBUNIT I"/>
    <property type="match status" value="1"/>
</dbReference>
<dbReference type="GO" id="GO:0002183">
    <property type="term" value="P:cytoplasmic translational initiation"/>
    <property type="evidence" value="ECO:0007669"/>
    <property type="project" value="TreeGrafter"/>
</dbReference>
<comment type="similarity">
    <text evidence="3">Belongs to the WD repeat STRAP family.</text>
</comment>
<feature type="non-terminal residue" evidence="6">
    <location>
        <position position="1"/>
    </location>
</feature>
<proteinExistence type="inferred from homology"/>
<dbReference type="Gene3D" id="2.130.10.10">
    <property type="entry name" value="YVTN repeat-like/Quinoprotein amine dehydrogenase"/>
    <property type="match status" value="2"/>
</dbReference>
<feature type="repeat" description="WD" evidence="5">
    <location>
        <begin position="6"/>
        <end position="47"/>
    </location>
</feature>
<sequence>MKGILLRGHKRPLTLIKYNDEGDLLVSCAKDHRPTVWFADNGKRLGTYAGHNGAVWCCDISRDSTQLITGSVDQSAKLWDVESGRQLFSFGFDSPARAVEFGVGDKIVVITTDPFMGLASAIRVKRIAADPDDRDCGDIRSLTLIKTYFTQTPVNAVAMSPLLNHVSFDSCHVVLGGGQEASAVTTTDHRAGKFEAKFYDKILQEEIGGVKGHFGPINALAFNPDGK</sequence>
<dbReference type="EMBL" id="JARYMX010000003">
    <property type="protein sequence ID" value="KAJ9554707.1"/>
    <property type="molecule type" value="Genomic_DNA"/>
</dbReference>
<dbReference type="InterPro" id="IPR036322">
    <property type="entry name" value="WD40_repeat_dom_sf"/>
</dbReference>
<comment type="caution">
    <text evidence="6">The sequence shown here is derived from an EMBL/GenBank/DDBJ whole genome shotgun (WGS) entry which is preliminary data.</text>
</comment>
<evidence type="ECO:0000256" key="4">
    <source>
        <dbReference type="ARBA" id="ARBA00040390"/>
    </source>
</evidence>
<dbReference type="InterPro" id="IPR019775">
    <property type="entry name" value="WD40_repeat_CS"/>
</dbReference>
<evidence type="ECO:0000313" key="6">
    <source>
        <dbReference type="EMBL" id="KAJ9554707.1"/>
    </source>
</evidence>
<dbReference type="Proteomes" id="UP001172457">
    <property type="component" value="Chromosome 3"/>
</dbReference>
<dbReference type="InterPro" id="IPR015943">
    <property type="entry name" value="WD40/YVTN_repeat-like_dom_sf"/>
</dbReference>
<dbReference type="GO" id="GO:0003743">
    <property type="term" value="F:translation initiation factor activity"/>
    <property type="evidence" value="ECO:0007669"/>
    <property type="project" value="TreeGrafter"/>
</dbReference>
<protein>
    <recommendedName>
        <fullName evidence="4">Serine-threonine kinase receptor-associated protein</fullName>
    </recommendedName>
</protein>
<gene>
    <name evidence="6" type="ORF">OSB04_009321</name>
</gene>
<evidence type="ECO:0000256" key="3">
    <source>
        <dbReference type="ARBA" id="ARBA00038394"/>
    </source>
</evidence>
<dbReference type="PROSITE" id="PS50294">
    <property type="entry name" value="WD_REPEATS_REGION"/>
    <property type="match status" value="1"/>
</dbReference>
<dbReference type="PROSITE" id="PS00678">
    <property type="entry name" value="WD_REPEATS_1"/>
    <property type="match status" value="1"/>
</dbReference>
<dbReference type="PANTHER" id="PTHR19877:SF1">
    <property type="entry name" value="EUKARYOTIC TRANSLATION INITIATION FACTOR 3 SUBUNIT I"/>
    <property type="match status" value="1"/>
</dbReference>
<dbReference type="SUPFAM" id="SSF50978">
    <property type="entry name" value="WD40 repeat-like"/>
    <property type="match status" value="1"/>
</dbReference>
<keyword evidence="1 5" id="KW-0853">WD repeat</keyword>
<keyword evidence="2" id="KW-0677">Repeat</keyword>